<keyword evidence="7 13" id="KW-1005">Bacterial flagellum biogenesis</keyword>
<comment type="function">
    <text evidence="12 13">Required for formation of the rod structure in the basal body of the flagellar apparatus. Together with FliI and FliH, may constitute the export apparatus of flagellin.</text>
</comment>
<organism evidence="15 16">
    <name type="scientific">Campylobacter iguaniorum</name>
    <dbReference type="NCBI Taxonomy" id="1244531"/>
    <lineage>
        <taxon>Bacteria</taxon>
        <taxon>Pseudomonadati</taxon>
        <taxon>Campylobacterota</taxon>
        <taxon>Epsilonproteobacteria</taxon>
        <taxon>Campylobacterales</taxon>
        <taxon>Campylobacteraceae</taxon>
        <taxon>Campylobacter</taxon>
    </lineage>
</organism>
<keyword evidence="11 13" id="KW-1006">Bacterial flagellum protein export</keyword>
<dbReference type="EMBL" id="CP009043">
    <property type="protein sequence ID" value="AII14227.1"/>
    <property type="molecule type" value="Genomic_DNA"/>
</dbReference>
<feature type="transmembrane region" description="Helical" evidence="13">
    <location>
        <begin position="31"/>
        <end position="51"/>
    </location>
</feature>
<evidence type="ECO:0000313" key="15">
    <source>
        <dbReference type="EMBL" id="AII14227.1"/>
    </source>
</evidence>
<comment type="similarity">
    <text evidence="2 13">Belongs to the type III secretion exporter family.</text>
</comment>
<evidence type="ECO:0000256" key="9">
    <source>
        <dbReference type="ARBA" id="ARBA00022989"/>
    </source>
</evidence>
<dbReference type="NCBIfam" id="TIGR00328">
    <property type="entry name" value="flhB"/>
    <property type="match status" value="1"/>
</dbReference>
<dbReference type="Gene3D" id="3.40.1690.10">
    <property type="entry name" value="secretion proteins EscU"/>
    <property type="match status" value="1"/>
</dbReference>
<keyword evidence="8 13" id="KW-0653">Protein transport</keyword>
<dbReference type="GO" id="GO:0009306">
    <property type="term" value="P:protein secretion"/>
    <property type="evidence" value="ECO:0007669"/>
    <property type="project" value="InterPro"/>
</dbReference>
<keyword evidence="4 13" id="KW-0813">Transport</keyword>
<feature type="transmembrane region" description="Helical" evidence="13">
    <location>
        <begin position="146"/>
        <end position="165"/>
    </location>
</feature>
<gene>
    <name evidence="13 15" type="primary">flhB</name>
    <name evidence="15" type="ORF">CIG1485E_0356</name>
</gene>
<keyword evidence="15" id="KW-0282">Flagellum</keyword>
<evidence type="ECO:0000256" key="14">
    <source>
        <dbReference type="SAM" id="MobiDB-lite"/>
    </source>
</evidence>
<dbReference type="PANTHER" id="PTHR30531">
    <property type="entry name" value="FLAGELLAR BIOSYNTHETIC PROTEIN FLHB"/>
    <property type="match status" value="1"/>
</dbReference>
<keyword evidence="5 13" id="KW-1003">Cell membrane</keyword>
<evidence type="ECO:0000256" key="7">
    <source>
        <dbReference type="ARBA" id="ARBA00022795"/>
    </source>
</evidence>
<feature type="compositionally biased region" description="Basic and acidic residues" evidence="14">
    <location>
        <begin position="1"/>
        <end position="21"/>
    </location>
</feature>
<evidence type="ECO:0000256" key="4">
    <source>
        <dbReference type="ARBA" id="ARBA00022448"/>
    </source>
</evidence>
<keyword evidence="6 13" id="KW-0812">Transmembrane</keyword>
<protein>
    <recommendedName>
        <fullName evidence="3 13">Flagellar biosynthetic protein FlhB</fullName>
    </recommendedName>
</protein>
<evidence type="ECO:0000256" key="10">
    <source>
        <dbReference type="ARBA" id="ARBA00023136"/>
    </source>
</evidence>
<keyword evidence="16" id="KW-1185">Reference proteome</keyword>
<evidence type="ECO:0000256" key="2">
    <source>
        <dbReference type="ARBA" id="ARBA00010690"/>
    </source>
</evidence>
<keyword evidence="9 13" id="KW-1133">Transmembrane helix</keyword>
<evidence type="ECO:0000256" key="5">
    <source>
        <dbReference type="ARBA" id="ARBA00022475"/>
    </source>
</evidence>
<dbReference type="GO" id="GO:0005886">
    <property type="term" value="C:plasma membrane"/>
    <property type="evidence" value="ECO:0007669"/>
    <property type="project" value="UniProtKB-SubCell"/>
</dbReference>
<dbReference type="InterPro" id="IPR029025">
    <property type="entry name" value="T3SS_substrate_exporter_C"/>
</dbReference>
<dbReference type="PANTHER" id="PTHR30531:SF12">
    <property type="entry name" value="FLAGELLAR BIOSYNTHETIC PROTEIN FLHB"/>
    <property type="match status" value="1"/>
</dbReference>
<evidence type="ECO:0000256" key="3">
    <source>
        <dbReference type="ARBA" id="ARBA00021622"/>
    </source>
</evidence>
<dbReference type="FunFam" id="3.40.1690.10:FF:000001">
    <property type="entry name" value="Flagellar biosynthetic protein FlhB"/>
    <property type="match status" value="1"/>
</dbReference>
<evidence type="ECO:0000313" key="16">
    <source>
        <dbReference type="Proteomes" id="UP000028486"/>
    </source>
</evidence>
<evidence type="ECO:0000256" key="11">
    <source>
        <dbReference type="ARBA" id="ARBA00023225"/>
    </source>
</evidence>
<dbReference type="SUPFAM" id="SSF160544">
    <property type="entry name" value="EscU C-terminal domain-like"/>
    <property type="match status" value="1"/>
</dbReference>
<dbReference type="RefSeq" id="WP_038453066.1">
    <property type="nucleotide sequence ID" value="NZ_CP009043.1"/>
</dbReference>
<keyword evidence="15" id="KW-0966">Cell projection</keyword>
<evidence type="ECO:0000256" key="6">
    <source>
        <dbReference type="ARBA" id="ARBA00022692"/>
    </source>
</evidence>
<dbReference type="Gene3D" id="6.10.250.2080">
    <property type="match status" value="1"/>
</dbReference>
<dbReference type="InterPro" id="IPR006135">
    <property type="entry name" value="T3SS_substrate_exporter"/>
</dbReference>
<dbReference type="Pfam" id="PF01312">
    <property type="entry name" value="Bac_export_2"/>
    <property type="match status" value="1"/>
</dbReference>
<proteinExistence type="inferred from homology"/>
<evidence type="ECO:0000256" key="12">
    <source>
        <dbReference type="ARBA" id="ARBA00025078"/>
    </source>
</evidence>
<sequence length="357" mass="40673">MADDQEKTEEATSKKLEDARKKGNVPKSQDMAGFVTLLVGIVALVFLLSFMGSKVVNLYIYYHQIIGQELTRELFFKITLHTMLQVLLIIMPLAVCIMIAGVIANVMQFGFLFSTEPLSPKFEKINPIKGIANLFSLKKLIESVKIVLKVGAVFGVAFYFFLQFVKELPHTVFFSMFSQLLWLKEKMLILAGVMLLLFLLIAVADLFIVRFQYFKNLRMSKQEVKDEYKQMEGDPRVKGRIRQVQMQTARKRMMQNVGSADVVITNPTHYAVALRYDKEKEKAPVVLAKGVDHLALRIRQIATEHGIQIVENPPLARELYRVCDVDDQIPANLFQAVAEVLSFVYLGNKSKFANRLK</sequence>
<dbReference type="STRING" id="1244531.CIG2463D_0361"/>
<feature type="transmembrane region" description="Helical" evidence="13">
    <location>
        <begin position="83"/>
        <end position="104"/>
    </location>
</feature>
<evidence type="ECO:0000256" key="1">
    <source>
        <dbReference type="ARBA" id="ARBA00004429"/>
    </source>
</evidence>
<dbReference type="OrthoDB" id="9807950at2"/>
<evidence type="ECO:0000256" key="13">
    <source>
        <dbReference type="RuleBase" id="RU364091"/>
    </source>
</evidence>
<dbReference type="HOGENOM" id="CLU_041013_1_2_7"/>
<keyword evidence="15" id="KW-0969">Cilium</keyword>
<dbReference type="PRINTS" id="PR00950">
    <property type="entry name" value="TYPE3IMSPROT"/>
</dbReference>
<keyword evidence="10 13" id="KW-0472">Membrane</keyword>
<dbReference type="GO" id="GO:0044780">
    <property type="term" value="P:bacterial-type flagellum assembly"/>
    <property type="evidence" value="ECO:0007669"/>
    <property type="project" value="InterPro"/>
</dbReference>
<feature type="transmembrane region" description="Helical" evidence="13">
    <location>
        <begin position="187"/>
        <end position="209"/>
    </location>
</feature>
<accession>A0A076F9Q3</accession>
<evidence type="ECO:0000256" key="8">
    <source>
        <dbReference type="ARBA" id="ARBA00022927"/>
    </source>
</evidence>
<dbReference type="PATRIC" id="fig|1244531.5.peg.366"/>
<dbReference type="eggNOG" id="COG1377">
    <property type="taxonomic scope" value="Bacteria"/>
</dbReference>
<dbReference type="AlphaFoldDB" id="A0A076F9Q3"/>
<name>A0A076F9Q3_9BACT</name>
<dbReference type="KEGG" id="caj:CIG1485E_0356"/>
<reference evidence="16" key="1">
    <citation type="journal article" date="2014" name="Genome Announc.">
        <title>Complete Genome Sequence of Campylobacter iguaniorum Strain 1485ET, Isolated from a Bearded Dragon (Pogona vitticeps).</title>
        <authorList>
            <person name="Gilbert M.J."/>
            <person name="Miller W.G."/>
            <person name="Yee E."/>
            <person name="Kik M."/>
            <person name="Wagenaar J.A."/>
            <person name="Duim B."/>
        </authorList>
    </citation>
    <scope>NUCLEOTIDE SEQUENCE [LARGE SCALE GENOMIC DNA]</scope>
    <source>
        <strain evidence="16">1485E</strain>
    </source>
</reference>
<comment type="subcellular location">
    <subcellularLocation>
        <location evidence="1">Cell inner membrane</location>
        <topology evidence="1">Multi-pass membrane protein</topology>
    </subcellularLocation>
    <subcellularLocation>
        <location evidence="13">Cell membrane</location>
    </subcellularLocation>
</comment>
<feature type="region of interest" description="Disordered" evidence="14">
    <location>
        <begin position="1"/>
        <end position="26"/>
    </location>
</feature>
<dbReference type="Proteomes" id="UP000028486">
    <property type="component" value="Chromosome"/>
</dbReference>
<dbReference type="InterPro" id="IPR006136">
    <property type="entry name" value="FlhB"/>
</dbReference>